<dbReference type="InterPro" id="IPR051059">
    <property type="entry name" value="VerF-like"/>
</dbReference>
<evidence type="ECO:0000313" key="10">
    <source>
        <dbReference type="Proteomes" id="UP000184255"/>
    </source>
</evidence>
<dbReference type="PANTHER" id="PTHR40626:SF11">
    <property type="entry name" value="ZINC FINGER PROTEIN YPR022C"/>
    <property type="match status" value="1"/>
</dbReference>
<accession>A0A1L7TRA7</accession>
<dbReference type="SMART" id="SM00355">
    <property type="entry name" value="ZnF_C2H2"/>
    <property type="match status" value="2"/>
</dbReference>
<dbReference type="GO" id="GO:0000785">
    <property type="term" value="C:chromatin"/>
    <property type="evidence" value="ECO:0007669"/>
    <property type="project" value="TreeGrafter"/>
</dbReference>
<evidence type="ECO:0000313" key="9">
    <source>
        <dbReference type="EMBL" id="CVK98713.1"/>
    </source>
</evidence>
<dbReference type="Pfam" id="PF04082">
    <property type="entry name" value="Fungal_trans"/>
    <property type="match status" value="1"/>
</dbReference>
<dbReference type="GO" id="GO:0008270">
    <property type="term" value="F:zinc ion binding"/>
    <property type="evidence" value="ECO:0007669"/>
    <property type="project" value="UniProtKB-KW"/>
</dbReference>
<evidence type="ECO:0000256" key="3">
    <source>
        <dbReference type="ARBA" id="ARBA00022737"/>
    </source>
</evidence>
<dbReference type="PROSITE" id="PS00028">
    <property type="entry name" value="ZINC_FINGER_C2H2_1"/>
    <property type="match status" value="1"/>
</dbReference>
<dbReference type="PANTHER" id="PTHR40626">
    <property type="entry name" value="MIP31509P"/>
    <property type="match status" value="1"/>
</dbReference>
<dbReference type="GO" id="GO:0000978">
    <property type="term" value="F:RNA polymerase II cis-regulatory region sequence-specific DNA binding"/>
    <property type="evidence" value="ECO:0007669"/>
    <property type="project" value="InterPro"/>
</dbReference>
<keyword evidence="6" id="KW-0539">Nucleus</keyword>
<organism evidence="9 10">
    <name type="scientific">Fusarium mangiferae</name>
    <name type="common">Mango malformation disease fungus</name>
    <dbReference type="NCBI Taxonomy" id="192010"/>
    <lineage>
        <taxon>Eukaryota</taxon>
        <taxon>Fungi</taxon>
        <taxon>Dikarya</taxon>
        <taxon>Ascomycota</taxon>
        <taxon>Pezizomycotina</taxon>
        <taxon>Sordariomycetes</taxon>
        <taxon>Hypocreomycetidae</taxon>
        <taxon>Hypocreales</taxon>
        <taxon>Nectriaceae</taxon>
        <taxon>Fusarium</taxon>
        <taxon>Fusarium fujikuroi species complex</taxon>
    </lineage>
</organism>
<dbReference type="Gene3D" id="3.30.160.60">
    <property type="entry name" value="Classic Zinc Finger"/>
    <property type="match status" value="1"/>
</dbReference>
<evidence type="ECO:0000256" key="5">
    <source>
        <dbReference type="ARBA" id="ARBA00022833"/>
    </source>
</evidence>
<dbReference type="PROSITE" id="PS50157">
    <property type="entry name" value="ZINC_FINGER_C2H2_2"/>
    <property type="match status" value="2"/>
</dbReference>
<evidence type="ECO:0000256" key="4">
    <source>
        <dbReference type="ARBA" id="ARBA00022771"/>
    </source>
</evidence>
<feature type="domain" description="C2H2-type" evidence="8">
    <location>
        <begin position="50"/>
        <end position="78"/>
    </location>
</feature>
<dbReference type="GO" id="GO:0005634">
    <property type="term" value="C:nucleus"/>
    <property type="evidence" value="ECO:0007669"/>
    <property type="project" value="UniProtKB-SubCell"/>
</dbReference>
<dbReference type="Proteomes" id="UP000184255">
    <property type="component" value="Unassembled WGS sequence"/>
</dbReference>
<keyword evidence="5" id="KW-0862">Zinc</keyword>
<dbReference type="GO" id="GO:0000981">
    <property type="term" value="F:DNA-binding transcription factor activity, RNA polymerase II-specific"/>
    <property type="evidence" value="ECO:0007669"/>
    <property type="project" value="InterPro"/>
</dbReference>
<evidence type="ECO:0000256" key="1">
    <source>
        <dbReference type="ARBA" id="ARBA00004123"/>
    </source>
</evidence>
<proteinExistence type="predicted"/>
<dbReference type="SUPFAM" id="SSF57667">
    <property type="entry name" value="beta-beta-alpha zinc fingers"/>
    <property type="match status" value="1"/>
</dbReference>
<gene>
    <name evidence="9" type="ORF">FMAN_08483</name>
</gene>
<keyword evidence="10" id="KW-1185">Reference proteome</keyword>
<dbReference type="GO" id="GO:0006351">
    <property type="term" value="P:DNA-templated transcription"/>
    <property type="evidence" value="ECO:0007669"/>
    <property type="project" value="InterPro"/>
</dbReference>
<reference evidence="10" key="1">
    <citation type="journal article" date="2016" name="Genome Biol. Evol.">
        <title>Comparative 'omics' of the Fusarium fujikuroi species complex highlights differences in genetic potential and metabolite synthesis.</title>
        <authorList>
            <person name="Niehaus E.-M."/>
            <person name="Muensterkoetter M."/>
            <person name="Proctor R.H."/>
            <person name="Brown D.W."/>
            <person name="Sharon A."/>
            <person name="Idan Y."/>
            <person name="Oren-Young L."/>
            <person name="Sieber C.M."/>
            <person name="Novak O."/>
            <person name="Pencik A."/>
            <person name="Tarkowska D."/>
            <person name="Hromadova K."/>
            <person name="Freeman S."/>
            <person name="Maymon M."/>
            <person name="Elazar M."/>
            <person name="Youssef S.A."/>
            <person name="El-Shabrawy E.S.M."/>
            <person name="Shalaby A.B.A."/>
            <person name="Houterman P."/>
            <person name="Brock N.L."/>
            <person name="Burkhardt I."/>
            <person name="Tsavkelova E.A."/>
            <person name="Dickschat J.S."/>
            <person name="Galuszka P."/>
            <person name="Gueldener U."/>
            <person name="Tudzynski B."/>
        </authorList>
    </citation>
    <scope>NUCLEOTIDE SEQUENCE [LARGE SCALE GENOMIC DNA]</scope>
    <source>
        <strain evidence="10">MRC7560</strain>
    </source>
</reference>
<dbReference type="InterPro" id="IPR007219">
    <property type="entry name" value="XnlR_reg_dom"/>
</dbReference>
<dbReference type="EMBL" id="FCQH01000009">
    <property type="protein sequence ID" value="CVK98713.1"/>
    <property type="molecule type" value="Genomic_DNA"/>
</dbReference>
<evidence type="ECO:0000259" key="8">
    <source>
        <dbReference type="PROSITE" id="PS50157"/>
    </source>
</evidence>
<comment type="caution">
    <text evidence="9">The sequence shown here is derived from an EMBL/GenBank/DDBJ whole genome shotgun (WGS) entry which is preliminary data.</text>
</comment>
<feature type="domain" description="C2H2-type" evidence="8">
    <location>
        <begin position="21"/>
        <end position="49"/>
    </location>
</feature>
<dbReference type="InterPro" id="IPR036236">
    <property type="entry name" value="Znf_C2H2_sf"/>
</dbReference>
<dbReference type="GeneID" id="65087743"/>
<dbReference type="AlphaFoldDB" id="A0A1L7TRA7"/>
<protein>
    <recommendedName>
        <fullName evidence="8">C2H2-type domain-containing protein</fullName>
    </recommendedName>
</protein>
<dbReference type="RefSeq" id="XP_041685404.1">
    <property type="nucleotide sequence ID" value="XM_041835218.1"/>
</dbReference>
<dbReference type="CDD" id="cd12148">
    <property type="entry name" value="fungal_TF_MHR"/>
    <property type="match status" value="1"/>
</dbReference>
<evidence type="ECO:0000256" key="6">
    <source>
        <dbReference type="ARBA" id="ARBA00023242"/>
    </source>
</evidence>
<keyword evidence="4 7" id="KW-0863">Zinc-finger</keyword>
<evidence type="ECO:0000256" key="7">
    <source>
        <dbReference type="PROSITE-ProRule" id="PRU00042"/>
    </source>
</evidence>
<comment type="subcellular location">
    <subcellularLocation>
        <location evidence="1">Nucleus</location>
    </subcellularLocation>
</comment>
<sequence>MNSAASGMSVISFDTEAKASFKCQTCAKSFKRREHRTRHEQSRLSLPKPYACRVCKRRYSRSDLVARHERTIHASEMLPKVTAIYDSTTEETPSPVPPIVFHNSTSIQDENILDPSHLSTTNIFSEAEANVFDEISLDFFDPFLGNMFDQFAFSAPLEFQASHNDQCSTTTVSALTAGTALEKQRTSQSMSKHSQQCIPQIMSPSPTQSEPKILFTSDMRDSCLVDLQSRLLPDQLRRFQLPDTACLQRCIDSYIKAFHIHFPFLHLPTLDLGAAPSSLTLAICTIGALHRLERRLAASLYFTAELALTNSDSDSRLTCSSLLQDWARPRNSPPPVEIPPLALAQARLILVFYAAFSAIPPHAMALTGYNHRFADIHFFKDFHLSMSRVRPDSLILNSIDWRSWAERESLKRLSCSTLVLGNLLSMTYGISPGFTAQEERNIEMPVDDALWDAPTASSWEALAQGRSCSSPLGLQEATASFFMNTSQRQKADSRWTWSPFAASVVMHSVAISVWYLNQGQQACYGSTGNPQEGNRPGAARIEAALSRCRDFLTAAHTENEGNWSDTDNPLLFNAFAVLRVAYGRAFFGVQTLDRSILFHERSQDMLPIIEQYFNQVQERDNFITMAVTRALEGFAIPIRTGMLLMQKTAAFKWSVEHALAAWDAGLLVTKWVYTIERLQKSGNAVTTEEGQVLDNIRRLFKEIDMDFSQGFSLSAELARIWASLFDDTWVWGGNYESMGETRMCWLTGVVSSRTTNRLGSASISHHV</sequence>
<dbReference type="VEuPathDB" id="FungiDB:FMAN_08483"/>
<keyword evidence="3" id="KW-0677">Repeat</keyword>
<name>A0A1L7TRA7_FUSMA</name>
<evidence type="ECO:0000256" key="2">
    <source>
        <dbReference type="ARBA" id="ARBA00022723"/>
    </source>
</evidence>
<keyword evidence="2" id="KW-0479">Metal-binding</keyword>
<dbReference type="InterPro" id="IPR013087">
    <property type="entry name" value="Znf_C2H2_type"/>
</dbReference>